<accession>A0A4Q9PUA0</accession>
<sequence>MKYALGCRPPRSARYRDVLRSWSITMPPHFLTSNFRVAFEEYFKPDQQRASVDNLIAYIEEVRGMSEERRRDLDILRPQDTTQEQIDARIAAYLDKCYWQLAQFYRYSVPCRIAEAEPSLREVVRYAQTKGGKKDVAPELFLAVAIHKVPGKEEEANALFSSAFAHFDEHGQPGLGPRSELWARAAWARLLRRTGKVREAEAQEQTIVDWIVSHPAVLTPAKLSILVKDDGDEGVLGNIGEYPEVKLAIEKARQRGRSTED</sequence>
<proteinExistence type="predicted"/>
<protein>
    <submittedName>
        <fullName evidence="1">Uncharacterized protein</fullName>
    </submittedName>
</protein>
<gene>
    <name evidence="1" type="ORF">BD310DRAFT_927911</name>
</gene>
<evidence type="ECO:0000313" key="2">
    <source>
        <dbReference type="Proteomes" id="UP000292082"/>
    </source>
</evidence>
<reference evidence="1 2" key="1">
    <citation type="submission" date="2019-01" db="EMBL/GenBank/DDBJ databases">
        <title>Draft genome sequences of three monokaryotic isolates of the white-rot basidiomycete fungus Dichomitus squalens.</title>
        <authorList>
            <consortium name="DOE Joint Genome Institute"/>
            <person name="Lopez S.C."/>
            <person name="Andreopoulos B."/>
            <person name="Pangilinan J."/>
            <person name="Lipzen A."/>
            <person name="Riley R."/>
            <person name="Ahrendt S."/>
            <person name="Ng V."/>
            <person name="Barry K."/>
            <person name="Daum C."/>
            <person name="Grigoriev I.V."/>
            <person name="Hilden K.S."/>
            <person name="Makela M.R."/>
            <person name="de Vries R.P."/>
        </authorList>
    </citation>
    <scope>NUCLEOTIDE SEQUENCE [LARGE SCALE GENOMIC DNA]</scope>
    <source>
        <strain evidence="1 2">CBS 464.89</strain>
    </source>
</reference>
<name>A0A4Q9PUA0_9APHY</name>
<dbReference type="EMBL" id="ML145129">
    <property type="protein sequence ID" value="TBU58066.1"/>
    <property type="molecule type" value="Genomic_DNA"/>
</dbReference>
<keyword evidence="2" id="KW-1185">Reference proteome</keyword>
<organism evidence="1 2">
    <name type="scientific">Dichomitus squalens</name>
    <dbReference type="NCBI Taxonomy" id="114155"/>
    <lineage>
        <taxon>Eukaryota</taxon>
        <taxon>Fungi</taxon>
        <taxon>Dikarya</taxon>
        <taxon>Basidiomycota</taxon>
        <taxon>Agaricomycotina</taxon>
        <taxon>Agaricomycetes</taxon>
        <taxon>Polyporales</taxon>
        <taxon>Polyporaceae</taxon>
        <taxon>Dichomitus</taxon>
    </lineage>
</organism>
<evidence type="ECO:0000313" key="1">
    <source>
        <dbReference type="EMBL" id="TBU58066.1"/>
    </source>
</evidence>
<dbReference type="Proteomes" id="UP000292082">
    <property type="component" value="Unassembled WGS sequence"/>
</dbReference>
<dbReference type="AlphaFoldDB" id="A0A4Q9PUA0"/>